<feature type="transmembrane region" description="Helical" evidence="1">
    <location>
        <begin position="21"/>
        <end position="39"/>
    </location>
</feature>
<dbReference type="GeneID" id="85364814"/>
<keyword evidence="1" id="KW-0812">Transmembrane</keyword>
<keyword evidence="3" id="KW-1185">Reference proteome</keyword>
<dbReference type="RefSeq" id="XP_060332649.1">
    <property type="nucleotide sequence ID" value="XM_060481266.1"/>
</dbReference>
<protein>
    <submittedName>
        <fullName evidence="2">Uncharacterized protein</fullName>
    </submittedName>
</protein>
<dbReference type="AlphaFoldDB" id="A0AA39N7T1"/>
<dbReference type="Proteomes" id="UP001175211">
    <property type="component" value="Unassembled WGS sequence"/>
</dbReference>
<organism evidence="2 3">
    <name type="scientific">Armillaria tabescens</name>
    <name type="common">Ringless honey mushroom</name>
    <name type="synonym">Agaricus tabescens</name>
    <dbReference type="NCBI Taxonomy" id="1929756"/>
    <lineage>
        <taxon>Eukaryota</taxon>
        <taxon>Fungi</taxon>
        <taxon>Dikarya</taxon>
        <taxon>Basidiomycota</taxon>
        <taxon>Agaricomycotina</taxon>
        <taxon>Agaricomycetes</taxon>
        <taxon>Agaricomycetidae</taxon>
        <taxon>Agaricales</taxon>
        <taxon>Marasmiineae</taxon>
        <taxon>Physalacriaceae</taxon>
        <taxon>Desarmillaria</taxon>
    </lineage>
</organism>
<dbReference type="EMBL" id="JAUEPS010000012">
    <property type="protein sequence ID" value="KAK0460610.1"/>
    <property type="molecule type" value="Genomic_DNA"/>
</dbReference>
<evidence type="ECO:0000313" key="3">
    <source>
        <dbReference type="Proteomes" id="UP001175211"/>
    </source>
</evidence>
<name>A0AA39N7T1_ARMTA</name>
<evidence type="ECO:0000313" key="2">
    <source>
        <dbReference type="EMBL" id="KAK0460610.1"/>
    </source>
</evidence>
<proteinExistence type="predicted"/>
<gene>
    <name evidence="2" type="ORF">EV420DRAFT_219962</name>
</gene>
<sequence>MKPSRIQTCSQFRTSIPTQPFLVILVAMLCANLLPGRSVGSPPPDLLLVISDDHGERCRSDSESEYINGR</sequence>
<evidence type="ECO:0000256" key="1">
    <source>
        <dbReference type="SAM" id="Phobius"/>
    </source>
</evidence>
<keyword evidence="1" id="KW-1133">Transmembrane helix</keyword>
<reference evidence="2" key="1">
    <citation type="submission" date="2023-06" db="EMBL/GenBank/DDBJ databases">
        <authorList>
            <consortium name="Lawrence Berkeley National Laboratory"/>
            <person name="Ahrendt S."/>
            <person name="Sahu N."/>
            <person name="Indic B."/>
            <person name="Wong-Bajracharya J."/>
            <person name="Merenyi Z."/>
            <person name="Ke H.-M."/>
            <person name="Monk M."/>
            <person name="Kocsube S."/>
            <person name="Drula E."/>
            <person name="Lipzen A."/>
            <person name="Balint B."/>
            <person name="Henrissat B."/>
            <person name="Andreopoulos B."/>
            <person name="Martin F.M."/>
            <person name="Harder C.B."/>
            <person name="Rigling D."/>
            <person name="Ford K.L."/>
            <person name="Foster G.D."/>
            <person name="Pangilinan J."/>
            <person name="Papanicolaou A."/>
            <person name="Barry K."/>
            <person name="LaButti K."/>
            <person name="Viragh M."/>
            <person name="Koriabine M."/>
            <person name="Yan M."/>
            <person name="Riley R."/>
            <person name="Champramary S."/>
            <person name="Plett K.L."/>
            <person name="Tsai I.J."/>
            <person name="Slot J."/>
            <person name="Sipos G."/>
            <person name="Plett J."/>
            <person name="Nagy L.G."/>
            <person name="Grigoriev I.V."/>
        </authorList>
    </citation>
    <scope>NUCLEOTIDE SEQUENCE</scope>
    <source>
        <strain evidence="2">CCBAS 213</strain>
    </source>
</reference>
<keyword evidence="1" id="KW-0472">Membrane</keyword>
<comment type="caution">
    <text evidence="2">The sequence shown here is derived from an EMBL/GenBank/DDBJ whole genome shotgun (WGS) entry which is preliminary data.</text>
</comment>
<accession>A0AA39N7T1</accession>